<evidence type="ECO:0000313" key="3">
    <source>
        <dbReference type="Proteomes" id="UP000199532"/>
    </source>
</evidence>
<reference evidence="2 3" key="1">
    <citation type="submission" date="2016-10" db="EMBL/GenBank/DDBJ databases">
        <authorList>
            <person name="de Groot N.N."/>
        </authorList>
    </citation>
    <scope>NUCLEOTIDE SEQUENCE [LARGE SCALE GENOMIC DNA]</scope>
    <source>
        <strain evidence="2 3">DSM 19938</strain>
    </source>
</reference>
<dbReference type="Proteomes" id="UP000199532">
    <property type="component" value="Unassembled WGS sequence"/>
</dbReference>
<name>A0A1H6YHR3_9BACT</name>
<evidence type="ECO:0000313" key="2">
    <source>
        <dbReference type="EMBL" id="SEJ39946.1"/>
    </source>
</evidence>
<dbReference type="Gene3D" id="3.40.50.880">
    <property type="match status" value="1"/>
</dbReference>
<dbReference type="STRING" id="408657.SAMN04487995_4479"/>
<dbReference type="EMBL" id="FNXY01000007">
    <property type="protein sequence ID" value="SEJ39946.1"/>
    <property type="molecule type" value="Genomic_DNA"/>
</dbReference>
<protein>
    <submittedName>
        <fullName evidence="2">Trehalose utilisation</fullName>
    </submittedName>
</protein>
<feature type="domain" description="ThuA-like" evidence="1">
    <location>
        <begin position="67"/>
        <end position="259"/>
    </location>
</feature>
<gene>
    <name evidence="2" type="ORF">SAMN04487995_4479</name>
</gene>
<sequence>MNASAVKSVAQEKYTSDTKKIVFIAGPDSHGKGEHEYNGGVTFLARKLKEALPETDTVVFHNGWPKDPAVLQKASTIILFCDGAEGHIIIPHLAEVESLMNNGTGFITLHFTMEVPKGKDADRFRDLAGGYFETNWSVNPFWTPQIKELPKHPVTNGVKPFAIRDEWYYHMRFVKDDKNITPILKVLPPDSTLSRPEGSHTNNVYVRASVLQNKEPQTIAWAYERPNGGRAFGFTGGHVHANWQNDSFRMLVLNAIVWTAKGKVPSKGVRTTTPDLKELELLTKPAK</sequence>
<dbReference type="SUPFAM" id="SSF52317">
    <property type="entry name" value="Class I glutamine amidotransferase-like"/>
    <property type="match status" value="1"/>
</dbReference>
<accession>A0A1H6YHR3</accession>
<organism evidence="2 3">
    <name type="scientific">Dyadobacter koreensis</name>
    <dbReference type="NCBI Taxonomy" id="408657"/>
    <lineage>
        <taxon>Bacteria</taxon>
        <taxon>Pseudomonadati</taxon>
        <taxon>Bacteroidota</taxon>
        <taxon>Cytophagia</taxon>
        <taxon>Cytophagales</taxon>
        <taxon>Spirosomataceae</taxon>
        <taxon>Dyadobacter</taxon>
    </lineage>
</organism>
<dbReference type="Pfam" id="PF06283">
    <property type="entry name" value="ThuA"/>
    <property type="match status" value="1"/>
</dbReference>
<dbReference type="InterPro" id="IPR029062">
    <property type="entry name" value="Class_I_gatase-like"/>
</dbReference>
<proteinExistence type="predicted"/>
<keyword evidence="3" id="KW-1185">Reference proteome</keyword>
<dbReference type="PANTHER" id="PTHR40469">
    <property type="entry name" value="SECRETED GLYCOSYL HYDROLASE"/>
    <property type="match status" value="1"/>
</dbReference>
<evidence type="ECO:0000259" key="1">
    <source>
        <dbReference type="Pfam" id="PF06283"/>
    </source>
</evidence>
<dbReference type="AlphaFoldDB" id="A0A1H6YHR3"/>
<dbReference type="PANTHER" id="PTHR40469:SF2">
    <property type="entry name" value="GALACTOSE-BINDING DOMAIN-LIKE SUPERFAMILY PROTEIN"/>
    <property type="match status" value="1"/>
</dbReference>
<dbReference type="InterPro" id="IPR029010">
    <property type="entry name" value="ThuA-like"/>
</dbReference>